<dbReference type="EC" id="3.1.1.103" evidence="3"/>
<dbReference type="EMBL" id="CP139558">
    <property type="protein sequence ID" value="WPU93672.1"/>
    <property type="molecule type" value="Genomic_DNA"/>
</dbReference>
<keyword evidence="4" id="KW-1185">Reference proteome</keyword>
<evidence type="ECO:0000256" key="1">
    <source>
        <dbReference type="SAM" id="SignalP"/>
    </source>
</evidence>
<dbReference type="Proteomes" id="UP001324380">
    <property type="component" value="Chromosome"/>
</dbReference>
<proteinExistence type="predicted"/>
<dbReference type="PANTHER" id="PTHR46825:SF9">
    <property type="entry name" value="BETA-LACTAMASE-RELATED DOMAIN-CONTAINING PROTEIN"/>
    <property type="match status" value="1"/>
</dbReference>
<keyword evidence="1" id="KW-0732">Signal</keyword>
<accession>A0ABZ0TL63</accession>
<dbReference type="GO" id="GO:0016787">
    <property type="term" value="F:hydrolase activity"/>
    <property type="evidence" value="ECO:0007669"/>
    <property type="project" value="UniProtKB-KW"/>
</dbReference>
<sequence length="527" mass="59975">MRSTLSVLLVLLFAAQNSFGQPGAAFEKQVHEITGILQLPGFSLAIVKDGKLVYRQMEGYSDLEKKTPVRDDDLFMIASVTKTMTANLVMQYEQEHKASLDDYVLNYRYIDIGFGWPYNVDVNARIRHFLSQTSEDGPGNSFVYNGTRFNYMYGLFETAGGHMPDVDAFQLELQKRVLTPLRMEHTIFGFPKNRTDTLFRHIAKPYIYDQTSKRLVENTANYTRWTRAFPSGGLLSTIADLIKYTNSYDKHTLITEASYQKVTTPTVLNDGSLSPYGLGWFSETFGGKHIHWHYGQADDYAALFIRVPETGYTFIFLANSNAPSEALRLGSGQIWESPLAAAFFRHFIFNNDAMAQQQLEPEEIIGKALCMHYAENRTGIYKGEAANLITQLAKTHPERFKRYDPGLIYLLTDLRVPAFQPLIDQLADAYRANGHVQPYVMTDLGNYYLSAGMNTQAFEFYQKLADAKGFEFWQLSAEAAHKAGQLLIKQGKTAEGRAYYWKAINYMKLQYADDNSIREVIKEMNSL</sequence>
<organism evidence="3 4">
    <name type="scientific">Mucilaginibacter sabulilitoris</name>
    <dbReference type="NCBI Taxonomy" id="1173583"/>
    <lineage>
        <taxon>Bacteria</taxon>
        <taxon>Pseudomonadati</taxon>
        <taxon>Bacteroidota</taxon>
        <taxon>Sphingobacteriia</taxon>
        <taxon>Sphingobacteriales</taxon>
        <taxon>Sphingobacteriaceae</taxon>
        <taxon>Mucilaginibacter</taxon>
    </lineage>
</organism>
<feature type="signal peptide" evidence="1">
    <location>
        <begin position="1"/>
        <end position="20"/>
    </location>
</feature>
<feature type="chain" id="PRO_5045388045" evidence="1">
    <location>
        <begin position="21"/>
        <end position="527"/>
    </location>
</feature>
<evidence type="ECO:0000313" key="4">
    <source>
        <dbReference type="Proteomes" id="UP001324380"/>
    </source>
</evidence>
<dbReference type="InterPro" id="IPR012338">
    <property type="entry name" value="Beta-lactam/transpept-like"/>
</dbReference>
<dbReference type="PANTHER" id="PTHR46825">
    <property type="entry name" value="D-ALANYL-D-ALANINE-CARBOXYPEPTIDASE/ENDOPEPTIDASE AMPH"/>
    <property type="match status" value="1"/>
</dbReference>
<dbReference type="SUPFAM" id="SSF48452">
    <property type="entry name" value="TPR-like"/>
    <property type="match status" value="1"/>
</dbReference>
<evidence type="ECO:0000313" key="3">
    <source>
        <dbReference type="EMBL" id="WPU93672.1"/>
    </source>
</evidence>
<name>A0ABZ0TL63_9SPHI</name>
<dbReference type="SUPFAM" id="SSF56601">
    <property type="entry name" value="beta-lactamase/transpeptidase-like"/>
    <property type="match status" value="1"/>
</dbReference>
<reference evidence="3 4" key="1">
    <citation type="submission" date="2023-11" db="EMBL/GenBank/DDBJ databases">
        <title>Analysis of the Genomes of Mucilaginibacter gossypii cycad 4 and M. sabulilitoris SNA2: microbes with the potential for plant growth promotion.</title>
        <authorList>
            <person name="Hirsch A.M."/>
            <person name="Humm E."/>
            <person name="Rubbi M."/>
            <person name="Del Vecchio G."/>
            <person name="Ha S.M."/>
            <person name="Pellegrini M."/>
            <person name="Gunsalus R.P."/>
        </authorList>
    </citation>
    <scope>NUCLEOTIDE SEQUENCE [LARGE SCALE GENOMIC DNA]</scope>
    <source>
        <strain evidence="3 4">SNA2</strain>
    </source>
</reference>
<feature type="domain" description="Beta-lactamase-related" evidence="2">
    <location>
        <begin position="37"/>
        <end position="325"/>
    </location>
</feature>
<keyword evidence="3" id="KW-0378">Hydrolase</keyword>
<dbReference type="InterPro" id="IPR001466">
    <property type="entry name" value="Beta-lactam-related"/>
</dbReference>
<evidence type="ECO:0000259" key="2">
    <source>
        <dbReference type="Pfam" id="PF00144"/>
    </source>
</evidence>
<gene>
    <name evidence="3" type="ORF">SNE25_30605</name>
</gene>
<dbReference type="Gene3D" id="3.40.710.10">
    <property type="entry name" value="DD-peptidase/beta-lactamase superfamily"/>
    <property type="match status" value="2"/>
</dbReference>
<dbReference type="RefSeq" id="WP_321562806.1">
    <property type="nucleotide sequence ID" value="NZ_CP139558.1"/>
</dbReference>
<dbReference type="Pfam" id="PF00144">
    <property type="entry name" value="Beta-lactamase"/>
    <property type="match status" value="1"/>
</dbReference>
<dbReference type="InterPro" id="IPR011990">
    <property type="entry name" value="TPR-like_helical_dom_sf"/>
</dbReference>
<protein>
    <submittedName>
        <fullName evidence="3">Serine hydrolase domain-containing protein</fullName>
        <ecNumber evidence="3">3.1.1.103</ecNumber>
    </submittedName>
</protein>
<dbReference type="InterPro" id="IPR050491">
    <property type="entry name" value="AmpC-like"/>
</dbReference>